<dbReference type="PANTHER" id="PTHR40636">
    <property type="entry name" value="CSBD-LIKE DOMAIN-CONTAINING PROTEIN"/>
    <property type="match status" value="1"/>
</dbReference>
<dbReference type="AlphaFoldDB" id="A0AAE8M6Z7"/>
<gene>
    <name evidence="1" type="ORF">FTOL_04454</name>
</gene>
<proteinExistence type="predicted"/>
<sequence length="143" mass="14359">MACVRPFKGPKFQNMTSKAHGGQCLEMPASTNVFALWDQRTGTPMRAFETPECTNNGANIGETVGGAANFLTSTLGNTVGGLGRTVGNVTGAATRGVGDTLSSATGSTGAPIGNAVGNLGTGLEGGLNSISKGVEDAGQWKKP</sequence>
<protein>
    <submittedName>
        <fullName evidence="1">Uncharacterized protein</fullName>
    </submittedName>
</protein>
<dbReference type="Proteomes" id="UP001187734">
    <property type="component" value="Unassembled WGS sequence"/>
</dbReference>
<reference evidence="1" key="1">
    <citation type="submission" date="2018-03" db="EMBL/GenBank/DDBJ databases">
        <authorList>
            <person name="Guldener U."/>
        </authorList>
    </citation>
    <scope>NUCLEOTIDE SEQUENCE</scope>
</reference>
<dbReference type="PANTHER" id="PTHR40636:SF1">
    <property type="entry name" value="CSBD-LIKE DOMAIN-CONTAINING PROTEIN"/>
    <property type="match status" value="1"/>
</dbReference>
<evidence type="ECO:0000313" key="2">
    <source>
        <dbReference type="Proteomes" id="UP001187734"/>
    </source>
</evidence>
<accession>A0AAE8M6Z7</accession>
<comment type="caution">
    <text evidence="1">The sequence shown here is derived from an EMBL/GenBank/DDBJ whole genome shotgun (WGS) entry which is preliminary data.</text>
</comment>
<keyword evidence="2" id="KW-1185">Reference proteome</keyword>
<organism evidence="1 2">
    <name type="scientific">Fusarium torulosum</name>
    <dbReference type="NCBI Taxonomy" id="33205"/>
    <lineage>
        <taxon>Eukaryota</taxon>
        <taxon>Fungi</taxon>
        <taxon>Dikarya</taxon>
        <taxon>Ascomycota</taxon>
        <taxon>Pezizomycotina</taxon>
        <taxon>Sordariomycetes</taxon>
        <taxon>Hypocreomycetidae</taxon>
        <taxon>Hypocreales</taxon>
        <taxon>Nectriaceae</taxon>
        <taxon>Fusarium</taxon>
    </lineage>
</organism>
<dbReference type="EMBL" id="ONZP01000133">
    <property type="protein sequence ID" value="SPJ74723.1"/>
    <property type="molecule type" value="Genomic_DNA"/>
</dbReference>
<name>A0AAE8M6Z7_9HYPO</name>
<evidence type="ECO:0000313" key="1">
    <source>
        <dbReference type="EMBL" id="SPJ74723.1"/>
    </source>
</evidence>